<dbReference type="InterPro" id="IPR025646">
    <property type="entry name" value="DUF4350"/>
</dbReference>
<feature type="domain" description="DUF4350" evidence="1">
    <location>
        <begin position="38"/>
        <end position="253"/>
    </location>
</feature>
<evidence type="ECO:0000259" key="1">
    <source>
        <dbReference type="Pfam" id="PF14258"/>
    </source>
</evidence>
<evidence type="ECO:0000313" key="2">
    <source>
        <dbReference type="EMBL" id="KAA4648836.1"/>
    </source>
</evidence>
<evidence type="ECO:0000313" key="3">
    <source>
        <dbReference type="Proteomes" id="UP000435985"/>
    </source>
</evidence>
<dbReference type="EMBL" id="VWFO01000569">
    <property type="protein sequence ID" value="KAA4648836.1"/>
    <property type="molecule type" value="Genomic_DNA"/>
</dbReference>
<dbReference type="AlphaFoldDB" id="A0A642C6D9"/>
<sequence>MRGSRWFIFFVLAFLLLMFAIEYHLPKKFVWVPTFSHYDEQPFGCAVFDSLLTVSLPSGYTLSRKTFYQMEQEDTVHNKGILLIATNLPFGRVDIEALLKMADRGNKIMLVSSSFTKILEDTLKFDCTYSYFRSVDLKKYAASLLKRDSIYWIGDPEVYSRQVFRFYPQFCKSYFRRYDSLPVRKLAEINLASDMGHALDELDSTTVSRNYHPLVAMVRPWGKGEIILVSTPLLFTNYGVLDEKNATYIFRILAQMGELPIVRTEGYMKE</sequence>
<gene>
    <name evidence="2" type="ORF">F3B98_31755</name>
</gene>
<name>A0A642C6D9_BACOV</name>
<organism evidence="2 3">
    <name type="scientific">Bacteroides ovatus</name>
    <dbReference type="NCBI Taxonomy" id="28116"/>
    <lineage>
        <taxon>Bacteria</taxon>
        <taxon>Pseudomonadati</taxon>
        <taxon>Bacteroidota</taxon>
        <taxon>Bacteroidia</taxon>
        <taxon>Bacteroidales</taxon>
        <taxon>Bacteroidaceae</taxon>
        <taxon>Bacteroides</taxon>
    </lineage>
</organism>
<protein>
    <submittedName>
        <fullName evidence="2">DUF4350 domain-containing protein</fullName>
    </submittedName>
</protein>
<feature type="non-terminal residue" evidence="2">
    <location>
        <position position="270"/>
    </location>
</feature>
<comment type="caution">
    <text evidence="2">The sequence shown here is derived from an EMBL/GenBank/DDBJ whole genome shotgun (WGS) entry which is preliminary data.</text>
</comment>
<dbReference type="Proteomes" id="UP000435985">
    <property type="component" value="Unassembled WGS sequence"/>
</dbReference>
<reference evidence="2 3" key="1">
    <citation type="journal article" date="2019" name="Nat. Med.">
        <title>A library of human gut bacterial isolates paired with longitudinal multiomics data enables mechanistic microbiome research.</title>
        <authorList>
            <person name="Poyet M."/>
            <person name="Groussin M."/>
            <person name="Gibbons S.M."/>
            <person name="Avila-Pacheco J."/>
            <person name="Jiang X."/>
            <person name="Kearney S.M."/>
            <person name="Perrotta A.R."/>
            <person name="Berdy B."/>
            <person name="Zhao S."/>
            <person name="Lieberman T.D."/>
            <person name="Swanson P.K."/>
            <person name="Smith M."/>
            <person name="Roesemann S."/>
            <person name="Alexander J.E."/>
            <person name="Rich S.A."/>
            <person name="Livny J."/>
            <person name="Vlamakis H."/>
            <person name="Clish C."/>
            <person name="Bullock K."/>
            <person name="Deik A."/>
            <person name="Scott J."/>
            <person name="Pierce K.A."/>
            <person name="Xavier R.J."/>
            <person name="Alm E.J."/>
        </authorList>
    </citation>
    <scope>NUCLEOTIDE SEQUENCE [LARGE SCALE GENOMIC DNA]</scope>
    <source>
        <strain evidence="2 3">BIOML-A14</strain>
    </source>
</reference>
<accession>A0A642C6D9</accession>
<proteinExistence type="predicted"/>
<dbReference type="Pfam" id="PF14258">
    <property type="entry name" value="DUF4350"/>
    <property type="match status" value="1"/>
</dbReference>